<proteinExistence type="predicted"/>
<gene>
    <name evidence="2" type="ORF">HD556DRAFT_1414929</name>
</gene>
<evidence type="ECO:0000313" key="3">
    <source>
        <dbReference type="Proteomes" id="UP000719766"/>
    </source>
</evidence>
<dbReference type="RefSeq" id="XP_041154005.1">
    <property type="nucleotide sequence ID" value="XM_041304301.1"/>
</dbReference>
<feature type="transmembrane region" description="Helical" evidence="1">
    <location>
        <begin position="188"/>
        <end position="210"/>
    </location>
</feature>
<accession>A0A9P7AEB1</accession>
<comment type="caution">
    <text evidence="2">The sequence shown here is derived from an EMBL/GenBank/DDBJ whole genome shotgun (WGS) entry which is preliminary data.</text>
</comment>
<dbReference type="EMBL" id="JABBWE010000091">
    <property type="protein sequence ID" value="KAG1786570.1"/>
    <property type="molecule type" value="Genomic_DNA"/>
</dbReference>
<sequence length="225" mass="24980">MGPRAPQVIKDESPVKVLPPRRELPPPEFTSLVMNVLIFLAFGCSDLHDHWNSLQSDRAFEALRRKLCSILGSTITTASVLLAISVAFVSTASPVPYLNYSTPTPYCLLFMSLMLAIIAILTSGSSMMRWLHTDRRWIQKQLKQGSFLVLFHLLSIIVPIFFVVCSLNCLVSAMLTAGLSSHSTASRAVTAFCLIIYVLNIGTILMEAVWKYHARRQPISPTLPC</sequence>
<dbReference type="OrthoDB" id="2633022at2759"/>
<evidence type="ECO:0000313" key="2">
    <source>
        <dbReference type="EMBL" id="KAG1786570.1"/>
    </source>
</evidence>
<dbReference type="GeneID" id="64598065"/>
<protein>
    <submittedName>
        <fullName evidence="2">Uncharacterized protein</fullName>
    </submittedName>
</protein>
<name>A0A9P7AEB1_9AGAM</name>
<keyword evidence="1" id="KW-0472">Membrane</keyword>
<dbReference type="Proteomes" id="UP000719766">
    <property type="component" value="Unassembled WGS sequence"/>
</dbReference>
<feature type="transmembrane region" description="Helical" evidence="1">
    <location>
        <begin position="67"/>
        <end position="88"/>
    </location>
</feature>
<evidence type="ECO:0000256" key="1">
    <source>
        <dbReference type="SAM" id="Phobius"/>
    </source>
</evidence>
<keyword evidence="1" id="KW-1133">Transmembrane helix</keyword>
<keyword evidence="3" id="KW-1185">Reference proteome</keyword>
<feature type="transmembrane region" description="Helical" evidence="1">
    <location>
        <begin position="149"/>
        <end position="176"/>
    </location>
</feature>
<keyword evidence="1" id="KW-0812">Transmembrane</keyword>
<dbReference type="AlphaFoldDB" id="A0A9P7AEB1"/>
<organism evidence="2 3">
    <name type="scientific">Suillus plorans</name>
    <dbReference type="NCBI Taxonomy" id="116603"/>
    <lineage>
        <taxon>Eukaryota</taxon>
        <taxon>Fungi</taxon>
        <taxon>Dikarya</taxon>
        <taxon>Basidiomycota</taxon>
        <taxon>Agaricomycotina</taxon>
        <taxon>Agaricomycetes</taxon>
        <taxon>Agaricomycetidae</taxon>
        <taxon>Boletales</taxon>
        <taxon>Suillineae</taxon>
        <taxon>Suillaceae</taxon>
        <taxon>Suillus</taxon>
    </lineage>
</organism>
<feature type="transmembrane region" description="Helical" evidence="1">
    <location>
        <begin position="108"/>
        <end position="128"/>
    </location>
</feature>
<reference evidence="2" key="1">
    <citation type="journal article" date="2020" name="New Phytol.">
        <title>Comparative genomics reveals dynamic genome evolution in host specialist ectomycorrhizal fungi.</title>
        <authorList>
            <person name="Lofgren L.A."/>
            <person name="Nguyen N.H."/>
            <person name="Vilgalys R."/>
            <person name="Ruytinx J."/>
            <person name="Liao H.L."/>
            <person name="Branco S."/>
            <person name="Kuo A."/>
            <person name="LaButti K."/>
            <person name="Lipzen A."/>
            <person name="Andreopoulos W."/>
            <person name="Pangilinan J."/>
            <person name="Riley R."/>
            <person name="Hundley H."/>
            <person name="Na H."/>
            <person name="Barry K."/>
            <person name="Grigoriev I.V."/>
            <person name="Stajich J.E."/>
            <person name="Kennedy P.G."/>
        </authorList>
    </citation>
    <scope>NUCLEOTIDE SEQUENCE</scope>
    <source>
        <strain evidence="2">S12</strain>
    </source>
</reference>